<dbReference type="AlphaFoldDB" id="A0A2V5HXX9"/>
<evidence type="ECO:0000313" key="1">
    <source>
        <dbReference type="EMBL" id="PYI29325.1"/>
    </source>
</evidence>
<evidence type="ECO:0000313" key="2">
    <source>
        <dbReference type="Proteomes" id="UP000248817"/>
    </source>
</evidence>
<organism evidence="1 2">
    <name type="scientific">Aspergillus indologenus CBS 114.80</name>
    <dbReference type="NCBI Taxonomy" id="1450541"/>
    <lineage>
        <taxon>Eukaryota</taxon>
        <taxon>Fungi</taxon>
        <taxon>Dikarya</taxon>
        <taxon>Ascomycota</taxon>
        <taxon>Pezizomycotina</taxon>
        <taxon>Eurotiomycetes</taxon>
        <taxon>Eurotiomycetidae</taxon>
        <taxon>Eurotiales</taxon>
        <taxon>Aspergillaceae</taxon>
        <taxon>Aspergillus</taxon>
        <taxon>Aspergillus subgen. Circumdati</taxon>
    </lineage>
</organism>
<dbReference type="EMBL" id="KZ825533">
    <property type="protein sequence ID" value="PYI29325.1"/>
    <property type="molecule type" value="Genomic_DNA"/>
</dbReference>
<protein>
    <submittedName>
        <fullName evidence="1">Uncharacterized protein</fullName>
    </submittedName>
</protein>
<reference evidence="1 2" key="1">
    <citation type="submission" date="2018-02" db="EMBL/GenBank/DDBJ databases">
        <title>The genomes of Aspergillus section Nigri reveals drivers in fungal speciation.</title>
        <authorList>
            <consortium name="DOE Joint Genome Institute"/>
            <person name="Vesth T.C."/>
            <person name="Nybo J."/>
            <person name="Theobald S."/>
            <person name="Brandl J."/>
            <person name="Frisvad J.C."/>
            <person name="Nielsen K.F."/>
            <person name="Lyhne E.K."/>
            <person name="Kogle M.E."/>
            <person name="Kuo A."/>
            <person name="Riley R."/>
            <person name="Clum A."/>
            <person name="Nolan M."/>
            <person name="Lipzen A."/>
            <person name="Salamov A."/>
            <person name="Henrissat B."/>
            <person name="Wiebenga A."/>
            <person name="De vries R.P."/>
            <person name="Grigoriev I.V."/>
            <person name="Mortensen U.H."/>
            <person name="Andersen M.R."/>
            <person name="Baker S.E."/>
        </authorList>
    </citation>
    <scope>NUCLEOTIDE SEQUENCE [LARGE SCALE GENOMIC DNA]</scope>
    <source>
        <strain evidence="1 2">CBS 114.80</strain>
    </source>
</reference>
<keyword evidence="2" id="KW-1185">Reference proteome</keyword>
<sequence>MRLSSTLLSSMRPEYPAMNHCEELLDLDPVYDQRRRLLEELHDLRDKKSVPRFWWAILQVCDIDVLGRLVRGMRTSPANYTREFELMMHVTFDMLQDWARGCAYRPPPDEEDRSAAFEDRSAAFEDPSCSACNAIVIAQAEQRDSGRCAITCKAPARVCHICPPSLLCLSAIEDMSLEPESLFWITTQYWWPKESMAPKWKALIFSQPDDPTKAVETVQNLITLEDTLADSWDVREFVLRPLLRSPSGTELKAQFVRFPSGGSAYDDVSLTSESRVLCDLPIQLQTKEVQDPETLNERVQQVRIVSGDIVTLGTCNPLELQLPSFELLEMHYLLTRFLRLSGNVWVTDPVVLKNQELVSQWLDSYSSADEDSE</sequence>
<proteinExistence type="predicted"/>
<dbReference type="Proteomes" id="UP000248817">
    <property type="component" value="Unassembled WGS sequence"/>
</dbReference>
<name>A0A2V5HXX9_9EURO</name>
<accession>A0A2V5HXX9</accession>
<gene>
    <name evidence="1" type="ORF">BP00DRAFT_375669</name>
</gene>